<gene>
    <name evidence="2" type="ORF">WICMUC_001212</name>
</gene>
<dbReference type="PANTHER" id="PTHR10404">
    <property type="entry name" value="N-ACETYLATED-ALPHA-LINKED ACIDIC DIPEPTIDASE"/>
    <property type="match status" value="1"/>
</dbReference>
<protein>
    <submittedName>
        <fullName evidence="2">Uncharacterized protein</fullName>
    </submittedName>
</protein>
<dbReference type="PANTHER" id="PTHR10404:SF46">
    <property type="entry name" value="VACUOLAR PROTEIN SORTING-ASSOCIATED PROTEIN 70"/>
    <property type="match status" value="1"/>
</dbReference>
<accession>A0A9P8PWS0</accession>
<feature type="transmembrane region" description="Helical" evidence="1">
    <location>
        <begin position="60"/>
        <end position="79"/>
    </location>
</feature>
<dbReference type="Gene3D" id="3.40.630.10">
    <property type="entry name" value="Zn peptidases"/>
    <property type="match status" value="1"/>
</dbReference>
<keyword evidence="1" id="KW-1133">Transmembrane helix</keyword>
<dbReference type="Proteomes" id="UP000769528">
    <property type="component" value="Unassembled WGS sequence"/>
</dbReference>
<evidence type="ECO:0000313" key="3">
    <source>
        <dbReference type="Proteomes" id="UP000769528"/>
    </source>
</evidence>
<keyword evidence="3" id="KW-1185">Reference proteome</keyword>
<comment type="caution">
    <text evidence="2">The sequence shown here is derived from an EMBL/GenBank/DDBJ whole genome shotgun (WGS) entry which is preliminary data.</text>
</comment>
<dbReference type="SUPFAM" id="SSF53187">
    <property type="entry name" value="Zn-dependent exopeptidases"/>
    <property type="match status" value="1"/>
</dbReference>
<dbReference type="GO" id="GO:0004180">
    <property type="term" value="F:carboxypeptidase activity"/>
    <property type="evidence" value="ECO:0007669"/>
    <property type="project" value="TreeGrafter"/>
</dbReference>
<keyword evidence="1" id="KW-0812">Transmembrane</keyword>
<reference evidence="2" key="1">
    <citation type="journal article" date="2021" name="Open Biol.">
        <title>Shared evolutionary footprints suggest mitochondrial oxidative damage underlies multiple complex I losses in fungi.</title>
        <authorList>
            <person name="Schikora-Tamarit M.A."/>
            <person name="Marcet-Houben M."/>
            <person name="Nosek J."/>
            <person name="Gabaldon T."/>
        </authorList>
    </citation>
    <scope>NUCLEOTIDE SEQUENCE</scope>
    <source>
        <strain evidence="2">CBS6341</strain>
    </source>
</reference>
<dbReference type="AlphaFoldDB" id="A0A9P8PWS0"/>
<name>A0A9P8PWS0_9ASCO</name>
<evidence type="ECO:0000256" key="1">
    <source>
        <dbReference type="SAM" id="Phobius"/>
    </source>
</evidence>
<keyword evidence="1" id="KW-0472">Membrane</keyword>
<dbReference type="InterPro" id="IPR039373">
    <property type="entry name" value="Peptidase_M28B"/>
</dbReference>
<dbReference type="OrthoDB" id="5841748at2759"/>
<reference evidence="2" key="2">
    <citation type="submission" date="2021-01" db="EMBL/GenBank/DDBJ databases">
        <authorList>
            <person name="Schikora-Tamarit M.A."/>
        </authorList>
    </citation>
    <scope>NUCLEOTIDE SEQUENCE</scope>
    <source>
        <strain evidence="2">CBS6341</strain>
    </source>
</reference>
<organism evidence="2 3">
    <name type="scientific">Wickerhamomyces mucosus</name>
    <dbReference type="NCBI Taxonomy" id="1378264"/>
    <lineage>
        <taxon>Eukaryota</taxon>
        <taxon>Fungi</taxon>
        <taxon>Dikarya</taxon>
        <taxon>Ascomycota</taxon>
        <taxon>Saccharomycotina</taxon>
        <taxon>Saccharomycetes</taxon>
        <taxon>Phaffomycetales</taxon>
        <taxon>Wickerhamomycetaceae</taxon>
        <taxon>Wickerhamomyces</taxon>
    </lineage>
</organism>
<proteinExistence type="predicted"/>
<dbReference type="EMBL" id="JAEUBF010000390">
    <property type="protein sequence ID" value="KAH3679017.1"/>
    <property type="molecule type" value="Genomic_DNA"/>
</dbReference>
<evidence type="ECO:0000313" key="2">
    <source>
        <dbReference type="EMBL" id="KAH3679017.1"/>
    </source>
</evidence>
<sequence length="491" mass="57408">MTDRQPLLLPIDSTDLESSNSGSYQRSRPIRHRGDSIASLASTIKDFVYDNYPSLQTRKFISSIIFVIFAIGIFQLIFLPRTSLGRDYRRLHFNSLSKIESDRIFLQTLKQNDISNYLIEIDNEKPEIQEYVKKKLVGWKLYPKYENNHEISYKIQGLTSDTIIIATSIDKFDHSSYLIFLEISRTFAELYKKGWRPHRTLKFISFNDDLQSPYNYIEHNKLNDVVGLINIETAIKGSNFLKVSTNPLFQTFIKDISNKIPYKSNYSYSIGDYLKDLNNYKFASLLKGFNYSPFQFIKGIPSIMIEFTDQYNSSTSNLIINNDEIDPTYELHNTIAKFIGFLALQLSEHEVLTLKISNYANLIFDYFNNLDIPPSWILNSDINLLINEFMKVSNEFDLNNTKLQRKISIDYPWFKFYLKMKLAWDIKLMGNKSKKLDRLFIDGNRHIVLNQDGGILTQFEKFIKSNDKDGFKREIKILKNSLKHAIKLLKI</sequence>